<comment type="similarity">
    <text evidence="3">Belongs to the peptidase M50B family.</text>
</comment>
<dbReference type="SUPFAM" id="SSF54292">
    <property type="entry name" value="2Fe-2S ferredoxin-like"/>
    <property type="match status" value="1"/>
</dbReference>
<evidence type="ECO:0000256" key="9">
    <source>
        <dbReference type="ARBA" id="ARBA00022833"/>
    </source>
</evidence>
<dbReference type="Pfam" id="PF00111">
    <property type="entry name" value="Fer2"/>
    <property type="match status" value="1"/>
</dbReference>
<feature type="transmembrane region" description="Helical" evidence="15">
    <location>
        <begin position="96"/>
        <end position="115"/>
    </location>
</feature>
<dbReference type="GO" id="GO:0008237">
    <property type="term" value="F:metallopeptidase activity"/>
    <property type="evidence" value="ECO:0007669"/>
    <property type="project" value="UniProtKB-KW"/>
</dbReference>
<keyword evidence="4" id="KW-0645">Protease</keyword>
<keyword evidence="13 15" id="KW-0472">Membrane</keyword>
<evidence type="ECO:0000256" key="12">
    <source>
        <dbReference type="ARBA" id="ARBA00023049"/>
    </source>
</evidence>
<dbReference type="PANTHER" id="PTHR39188">
    <property type="entry name" value="MEMBRANE-ASSOCIATED ZINC METALLOPROTEASE M50B"/>
    <property type="match status" value="1"/>
</dbReference>
<comment type="subcellular location">
    <subcellularLocation>
        <location evidence="2">Membrane</location>
        <topology evidence="2">Multi-pass membrane protein</topology>
    </subcellularLocation>
</comment>
<dbReference type="InterPro" id="IPR012675">
    <property type="entry name" value="Beta-grasp_dom_sf"/>
</dbReference>
<keyword evidence="6" id="KW-0001">2Fe-2S</keyword>
<feature type="transmembrane region" description="Helical" evidence="15">
    <location>
        <begin position="183"/>
        <end position="206"/>
    </location>
</feature>
<dbReference type="GO" id="GO:0016020">
    <property type="term" value="C:membrane"/>
    <property type="evidence" value="ECO:0007669"/>
    <property type="project" value="UniProtKB-SubCell"/>
</dbReference>
<evidence type="ECO:0000256" key="5">
    <source>
        <dbReference type="ARBA" id="ARBA00022692"/>
    </source>
</evidence>
<evidence type="ECO:0000313" key="17">
    <source>
        <dbReference type="EMBL" id="CAH0374036.1"/>
    </source>
</evidence>
<keyword evidence="12" id="KW-0482">Metalloprotease</keyword>
<comment type="cofactor">
    <cofactor evidence="1">
        <name>Zn(2+)</name>
        <dbReference type="ChEBI" id="CHEBI:29105"/>
    </cofactor>
</comment>
<comment type="caution">
    <text evidence="17">The sequence shown here is derived from an EMBL/GenBank/DDBJ whole genome shotgun (WGS) entry which is preliminary data.</text>
</comment>
<dbReference type="EMBL" id="CAKKNE010000004">
    <property type="protein sequence ID" value="CAH0374036.1"/>
    <property type="molecule type" value="Genomic_DNA"/>
</dbReference>
<evidence type="ECO:0000256" key="11">
    <source>
        <dbReference type="ARBA" id="ARBA00023014"/>
    </source>
</evidence>
<keyword evidence="18" id="KW-1185">Reference proteome</keyword>
<keyword evidence="7" id="KW-0479">Metal-binding</keyword>
<organism evidence="17 18">
    <name type="scientific">Pelagomonas calceolata</name>
    <dbReference type="NCBI Taxonomy" id="35677"/>
    <lineage>
        <taxon>Eukaryota</taxon>
        <taxon>Sar</taxon>
        <taxon>Stramenopiles</taxon>
        <taxon>Ochrophyta</taxon>
        <taxon>Pelagophyceae</taxon>
        <taxon>Pelagomonadales</taxon>
        <taxon>Pelagomonadaceae</taxon>
        <taxon>Pelagomonas</taxon>
    </lineage>
</organism>
<feature type="transmembrane region" description="Helical" evidence="15">
    <location>
        <begin position="38"/>
        <end position="57"/>
    </location>
</feature>
<dbReference type="InterPro" id="IPR036010">
    <property type="entry name" value="2Fe-2S_ferredoxin-like_sf"/>
</dbReference>
<dbReference type="AlphaFoldDB" id="A0A8J2X4C3"/>
<name>A0A8J2X4C3_9STRA</name>
<dbReference type="GO" id="GO:0006508">
    <property type="term" value="P:proteolysis"/>
    <property type="evidence" value="ECO:0007669"/>
    <property type="project" value="UniProtKB-KW"/>
</dbReference>
<protein>
    <recommendedName>
        <fullName evidence="16">2Fe-2S ferredoxin-type domain-containing protein</fullName>
    </recommendedName>
</protein>
<evidence type="ECO:0000256" key="8">
    <source>
        <dbReference type="ARBA" id="ARBA00022801"/>
    </source>
</evidence>
<evidence type="ECO:0000256" key="2">
    <source>
        <dbReference type="ARBA" id="ARBA00004141"/>
    </source>
</evidence>
<feature type="transmembrane region" description="Helical" evidence="15">
    <location>
        <begin position="6"/>
        <end position="26"/>
    </location>
</feature>
<accession>A0A8J2X4C3</accession>
<feature type="region of interest" description="Disordered" evidence="14">
    <location>
        <begin position="385"/>
        <end position="412"/>
    </location>
</feature>
<dbReference type="CDD" id="cd00207">
    <property type="entry name" value="fer2"/>
    <property type="match status" value="1"/>
</dbReference>
<dbReference type="PANTHER" id="PTHR39188:SF3">
    <property type="entry name" value="STAGE IV SPORULATION PROTEIN FB"/>
    <property type="match status" value="1"/>
</dbReference>
<dbReference type="Pfam" id="PF02163">
    <property type="entry name" value="Peptidase_M50"/>
    <property type="match status" value="1"/>
</dbReference>
<gene>
    <name evidence="17" type="ORF">PECAL_4P12930</name>
</gene>
<evidence type="ECO:0000256" key="7">
    <source>
        <dbReference type="ARBA" id="ARBA00022723"/>
    </source>
</evidence>
<proteinExistence type="inferred from homology"/>
<keyword evidence="9" id="KW-0862">Zinc</keyword>
<evidence type="ECO:0000256" key="6">
    <source>
        <dbReference type="ARBA" id="ARBA00022714"/>
    </source>
</evidence>
<feature type="domain" description="2Fe-2S ferredoxin-type" evidence="16">
    <location>
        <begin position="286"/>
        <end position="368"/>
    </location>
</feature>
<evidence type="ECO:0000256" key="13">
    <source>
        <dbReference type="ARBA" id="ARBA00023136"/>
    </source>
</evidence>
<keyword evidence="5 15" id="KW-0812">Transmembrane</keyword>
<keyword evidence="6" id="KW-0408">Iron</keyword>
<dbReference type="CDD" id="cd06160">
    <property type="entry name" value="S2P-M50_like_2"/>
    <property type="match status" value="1"/>
</dbReference>
<sequence>MVASSLAYSAIFGPAYGCGMVGLIFVHECGHILAMRYYGLPFSPMLFIPFVGAVIQMQKLPATAAQSAVVALAGPVVGGVAAGATAFAGHATGSQLLMALGDWGFMINLFNLLPIGGLDGGRVADALHPALPALGLVGGVGLAASGAIANPIFYLVLLSGAFQVGGQLFGFSQPPPAHYRMTGGPMIATALAYVGCIGSLVAGMALNNVGRKSPRRIEAEQRGEIIDRAPTGGGDGVYDDYFAEFDDSNSRRDDRCAWSTAAAQFVMRACVVFAAAASAMSTTTKPTVRFTGGGIDVSAPIEAVAMGRKRPTLMDIADEAGVHIPRSCCAGTCAVCEVKITRNGRERTVRACTATPRDEDVVDVSSGDAELARMMARFEGQDGLDYGRVAPAAPSRPARPPPPPVYEDAWREPEPVVFADDDDDFSIGGAAPWDVIQ</sequence>
<evidence type="ECO:0000256" key="3">
    <source>
        <dbReference type="ARBA" id="ARBA00007931"/>
    </source>
</evidence>
<dbReference type="InterPro" id="IPR008915">
    <property type="entry name" value="Peptidase_M50"/>
</dbReference>
<keyword evidence="11" id="KW-0411">Iron-sulfur</keyword>
<dbReference type="InterPro" id="IPR001041">
    <property type="entry name" value="2Fe-2S_ferredoxin-type"/>
</dbReference>
<dbReference type="GO" id="GO:0046872">
    <property type="term" value="F:metal ion binding"/>
    <property type="evidence" value="ECO:0007669"/>
    <property type="project" value="UniProtKB-KW"/>
</dbReference>
<evidence type="ECO:0000259" key="16">
    <source>
        <dbReference type="PROSITE" id="PS51085"/>
    </source>
</evidence>
<evidence type="ECO:0000256" key="1">
    <source>
        <dbReference type="ARBA" id="ARBA00001947"/>
    </source>
</evidence>
<evidence type="ECO:0000256" key="14">
    <source>
        <dbReference type="SAM" id="MobiDB-lite"/>
    </source>
</evidence>
<dbReference type="GO" id="GO:0051537">
    <property type="term" value="F:2 iron, 2 sulfur cluster binding"/>
    <property type="evidence" value="ECO:0007669"/>
    <property type="project" value="UniProtKB-KW"/>
</dbReference>
<dbReference type="OrthoDB" id="195057at2759"/>
<feature type="transmembrane region" description="Helical" evidence="15">
    <location>
        <begin position="127"/>
        <end position="145"/>
    </location>
</feature>
<dbReference type="Proteomes" id="UP000789595">
    <property type="component" value="Unassembled WGS sequence"/>
</dbReference>
<keyword evidence="10 15" id="KW-1133">Transmembrane helix</keyword>
<reference evidence="17" key="1">
    <citation type="submission" date="2021-11" db="EMBL/GenBank/DDBJ databases">
        <authorList>
            <consortium name="Genoscope - CEA"/>
            <person name="William W."/>
        </authorList>
    </citation>
    <scope>NUCLEOTIDE SEQUENCE</scope>
</reference>
<keyword evidence="8" id="KW-0378">Hydrolase</keyword>
<evidence type="ECO:0000313" key="18">
    <source>
        <dbReference type="Proteomes" id="UP000789595"/>
    </source>
</evidence>
<feature type="transmembrane region" description="Helical" evidence="15">
    <location>
        <begin position="69"/>
        <end position="89"/>
    </location>
</feature>
<dbReference type="PROSITE" id="PS51085">
    <property type="entry name" value="2FE2S_FER_2"/>
    <property type="match status" value="1"/>
</dbReference>
<feature type="region of interest" description="Disordered" evidence="14">
    <location>
        <begin position="418"/>
        <end position="437"/>
    </location>
</feature>
<evidence type="ECO:0000256" key="10">
    <source>
        <dbReference type="ARBA" id="ARBA00022989"/>
    </source>
</evidence>
<dbReference type="Gene3D" id="3.10.20.30">
    <property type="match status" value="1"/>
</dbReference>
<evidence type="ECO:0000256" key="4">
    <source>
        <dbReference type="ARBA" id="ARBA00022670"/>
    </source>
</evidence>
<evidence type="ECO:0000256" key="15">
    <source>
        <dbReference type="SAM" id="Phobius"/>
    </source>
</evidence>